<accession>A0AAN5D8B0</accession>
<keyword evidence="1" id="KW-0812">Transmembrane</keyword>
<feature type="transmembrane region" description="Helical" evidence="1">
    <location>
        <begin position="154"/>
        <end position="175"/>
    </location>
</feature>
<dbReference type="InterPro" id="IPR036259">
    <property type="entry name" value="MFS_trans_sf"/>
</dbReference>
<gene>
    <name evidence="2" type="ORF">PMAYCL1PPCAC_28100</name>
</gene>
<organism evidence="2 3">
    <name type="scientific">Pristionchus mayeri</name>
    <dbReference type="NCBI Taxonomy" id="1317129"/>
    <lineage>
        <taxon>Eukaryota</taxon>
        <taxon>Metazoa</taxon>
        <taxon>Ecdysozoa</taxon>
        <taxon>Nematoda</taxon>
        <taxon>Chromadorea</taxon>
        <taxon>Rhabditida</taxon>
        <taxon>Rhabditina</taxon>
        <taxon>Diplogasteromorpha</taxon>
        <taxon>Diplogasteroidea</taxon>
        <taxon>Neodiplogasteridae</taxon>
        <taxon>Pristionchus</taxon>
    </lineage>
</organism>
<dbReference type="SUPFAM" id="SSF103473">
    <property type="entry name" value="MFS general substrate transporter"/>
    <property type="match status" value="1"/>
</dbReference>
<keyword evidence="3" id="KW-1185">Reference proteome</keyword>
<keyword evidence="1" id="KW-0472">Membrane</keyword>
<keyword evidence="1" id="KW-1133">Transmembrane helix</keyword>
<feature type="transmembrane region" description="Helical" evidence="1">
    <location>
        <begin position="58"/>
        <end position="76"/>
    </location>
</feature>
<proteinExistence type="predicted"/>
<name>A0AAN5D8B0_9BILA</name>
<feature type="transmembrane region" description="Helical" evidence="1">
    <location>
        <begin position="25"/>
        <end position="46"/>
    </location>
</feature>
<protein>
    <submittedName>
        <fullName evidence="2">Uncharacterized protein</fullName>
    </submittedName>
</protein>
<dbReference type="EMBL" id="BTRK01000006">
    <property type="protein sequence ID" value="GMR57905.1"/>
    <property type="molecule type" value="Genomic_DNA"/>
</dbReference>
<sequence>MVAMAGIGIQIDTVKDMLKPTTPKLILDILPSCIYFMIIIITILFAGIRSSHALQAKFIVGMMFQIAFEGYIAIIMGRPDSDTKNIWLALFFMIFGIIYCSSTLPAAILIVHNFSTNEKGTSWFAAAFYLSKLLCKFLFPWLVLSEVLSKAWAYYVLFEAIPSLLWIYLLYVVLVSEIDIRPLMRELGQQDNKLTYNTQQVDI</sequence>
<reference evidence="3" key="1">
    <citation type="submission" date="2022-10" db="EMBL/GenBank/DDBJ databases">
        <title>Genome assembly of Pristionchus species.</title>
        <authorList>
            <person name="Yoshida K."/>
            <person name="Sommer R.J."/>
        </authorList>
    </citation>
    <scope>NUCLEOTIDE SEQUENCE [LARGE SCALE GENOMIC DNA]</scope>
    <source>
        <strain evidence="3">RS5460</strain>
    </source>
</reference>
<dbReference type="AlphaFoldDB" id="A0AAN5D8B0"/>
<comment type="caution">
    <text evidence="2">The sequence shown here is derived from an EMBL/GenBank/DDBJ whole genome shotgun (WGS) entry which is preliminary data.</text>
</comment>
<evidence type="ECO:0000256" key="1">
    <source>
        <dbReference type="SAM" id="Phobius"/>
    </source>
</evidence>
<feature type="transmembrane region" description="Helical" evidence="1">
    <location>
        <begin position="123"/>
        <end position="142"/>
    </location>
</feature>
<evidence type="ECO:0000313" key="3">
    <source>
        <dbReference type="Proteomes" id="UP001328107"/>
    </source>
</evidence>
<feature type="transmembrane region" description="Helical" evidence="1">
    <location>
        <begin position="88"/>
        <end position="111"/>
    </location>
</feature>
<dbReference type="Proteomes" id="UP001328107">
    <property type="component" value="Unassembled WGS sequence"/>
</dbReference>
<evidence type="ECO:0000313" key="2">
    <source>
        <dbReference type="EMBL" id="GMR57905.1"/>
    </source>
</evidence>